<protein>
    <submittedName>
        <fullName evidence="1">Uncharacterized protein</fullName>
    </submittedName>
</protein>
<keyword evidence="2" id="KW-1185">Reference proteome</keyword>
<dbReference type="AlphaFoldDB" id="A0A2A2IJ28"/>
<reference evidence="1 2" key="1">
    <citation type="submission" date="2017-08" db="EMBL/GenBank/DDBJ databases">
        <title>Virgibacillus indicus sp. nov. and Virgibacillus profoundi sp. nov, two moderately halophilic bacteria isolated from marine sediment by using the Microfluidic Streak Plate.</title>
        <authorList>
            <person name="Xu B."/>
            <person name="Hu B."/>
            <person name="Wang J."/>
            <person name="Zhu Y."/>
            <person name="Huang L."/>
            <person name="Du W."/>
            <person name="Huang Y."/>
        </authorList>
    </citation>
    <scope>NUCLEOTIDE SEQUENCE [LARGE SCALE GENOMIC DNA]</scope>
    <source>
        <strain evidence="1 2">IO3-P3-H5</strain>
    </source>
</reference>
<dbReference type="EMBL" id="NPOA01000001">
    <property type="protein sequence ID" value="PAV31103.1"/>
    <property type="molecule type" value="Genomic_DNA"/>
</dbReference>
<organism evidence="1 2">
    <name type="scientific">Virgibacillus profundi</name>
    <dbReference type="NCBI Taxonomy" id="2024555"/>
    <lineage>
        <taxon>Bacteria</taxon>
        <taxon>Bacillati</taxon>
        <taxon>Bacillota</taxon>
        <taxon>Bacilli</taxon>
        <taxon>Bacillales</taxon>
        <taxon>Bacillaceae</taxon>
        <taxon>Virgibacillus</taxon>
    </lineage>
</organism>
<gene>
    <name evidence="1" type="ORF">CIL05_00135</name>
</gene>
<proteinExistence type="predicted"/>
<sequence length="80" mass="9448">MMLPPYSFVNSCMAISARFFNITVSDYNIENDNAIDLFQFVRNFIGEKEEICRIFNEVILPIISVTLQIDYKYAFNLLYF</sequence>
<evidence type="ECO:0000313" key="2">
    <source>
        <dbReference type="Proteomes" id="UP000218887"/>
    </source>
</evidence>
<name>A0A2A2IJ28_9BACI</name>
<accession>A0A2A2IJ28</accession>
<comment type="caution">
    <text evidence="1">The sequence shown here is derived from an EMBL/GenBank/DDBJ whole genome shotgun (WGS) entry which is preliminary data.</text>
</comment>
<evidence type="ECO:0000313" key="1">
    <source>
        <dbReference type="EMBL" id="PAV31103.1"/>
    </source>
</evidence>
<dbReference type="Proteomes" id="UP000218887">
    <property type="component" value="Unassembled WGS sequence"/>
</dbReference>